<dbReference type="GO" id="GO:0012505">
    <property type="term" value="C:endomembrane system"/>
    <property type="evidence" value="ECO:0007669"/>
    <property type="project" value="TreeGrafter"/>
</dbReference>
<dbReference type="Pfam" id="PF00561">
    <property type="entry name" value="Abhydrolase_1"/>
    <property type="match status" value="1"/>
</dbReference>
<dbReference type="EMBL" id="KB203083">
    <property type="protein sequence ID" value="ESO86449.1"/>
    <property type="molecule type" value="Genomic_DNA"/>
</dbReference>
<dbReference type="GeneID" id="20249861"/>
<dbReference type="AlphaFoldDB" id="V4BDE3"/>
<dbReference type="STRING" id="225164.V4BDE3"/>
<dbReference type="CTD" id="20249861"/>
<evidence type="ECO:0000259" key="2">
    <source>
        <dbReference type="Pfam" id="PF22990"/>
    </source>
</evidence>
<dbReference type="GO" id="GO:0047372">
    <property type="term" value="F:monoacylglycerol lipase activity"/>
    <property type="evidence" value="ECO:0007669"/>
    <property type="project" value="TreeGrafter"/>
</dbReference>
<dbReference type="InterPro" id="IPR029058">
    <property type="entry name" value="AB_hydrolase_fold"/>
</dbReference>
<reference evidence="3 4" key="1">
    <citation type="journal article" date="2013" name="Nature">
        <title>Insights into bilaterian evolution from three spiralian genomes.</title>
        <authorList>
            <person name="Simakov O."/>
            <person name="Marletaz F."/>
            <person name="Cho S.J."/>
            <person name="Edsinger-Gonzales E."/>
            <person name="Havlak P."/>
            <person name="Hellsten U."/>
            <person name="Kuo D.H."/>
            <person name="Larsson T."/>
            <person name="Lv J."/>
            <person name="Arendt D."/>
            <person name="Savage R."/>
            <person name="Osoegawa K."/>
            <person name="de Jong P."/>
            <person name="Grimwood J."/>
            <person name="Chapman J.A."/>
            <person name="Shapiro H."/>
            <person name="Aerts A."/>
            <person name="Otillar R.P."/>
            <person name="Terry A.Y."/>
            <person name="Boore J.L."/>
            <person name="Grigoriev I.V."/>
            <person name="Lindberg D.R."/>
            <person name="Seaver E.C."/>
            <person name="Weisblat D.A."/>
            <person name="Putnam N.H."/>
            <person name="Rokhsar D.S."/>
        </authorList>
    </citation>
    <scope>NUCLEOTIDE SEQUENCE [LARGE SCALE GENOMIC DNA]</scope>
</reference>
<evidence type="ECO:0000313" key="4">
    <source>
        <dbReference type="Proteomes" id="UP000030746"/>
    </source>
</evidence>
<dbReference type="GO" id="GO:0004620">
    <property type="term" value="F:phospholipase activity"/>
    <property type="evidence" value="ECO:0007669"/>
    <property type="project" value="TreeGrafter"/>
</dbReference>
<proteinExistence type="predicted"/>
<dbReference type="Pfam" id="PF22990">
    <property type="entry name" value="ABHD16_N"/>
    <property type="match status" value="1"/>
</dbReference>
<dbReference type="HOGENOM" id="CLU_040705_2_0_1"/>
<dbReference type="InterPro" id="IPR054518">
    <property type="entry name" value="ABHD16_N"/>
</dbReference>
<dbReference type="OMA" id="THCTQLP"/>
<dbReference type="GO" id="GO:0006660">
    <property type="term" value="P:phosphatidylserine catabolic process"/>
    <property type="evidence" value="ECO:0007669"/>
    <property type="project" value="TreeGrafter"/>
</dbReference>
<feature type="domain" description="AB hydrolase-1" evidence="1">
    <location>
        <begin position="244"/>
        <end position="383"/>
    </location>
</feature>
<name>V4BDE3_LOTGI</name>
<evidence type="ECO:0008006" key="5">
    <source>
        <dbReference type="Google" id="ProtNLM"/>
    </source>
</evidence>
<dbReference type="Proteomes" id="UP000030746">
    <property type="component" value="Unassembled WGS sequence"/>
</dbReference>
<dbReference type="GO" id="GO:0052651">
    <property type="term" value="P:monoacylglycerol catabolic process"/>
    <property type="evidence" value="ECO:0007669"/>
    <property type="project" value="TreeGrafter"/>
</dbReference>
<evidence type="ECO:0000259" key="1">
    <source>
        <dbReference type="Pfam" id="PF00561"/>
    </source>
</evidence>
<sequence>MEAFRKCLLGPRLFRMHRYENSPGREYQANVVESGSDKCLKVFNFCWSLSYWMSPILLPYLYRKGLFTLEGLGSGFRIGLSLSIVYFIAYFIRGIGRFTNSDYLAFISVLSTAQKSFNQQNRKLLHRYDSELWAWPVEFKTSDFSDPKKRNVIVKKKTSPLSLDNIYLHILSYMAIHTFGRRMVYPGTTALMYTLVGETLIQARAKLIEEKNGIRAKLRTEDNNELDTMFLDRRMSGGNGSTLVICFEGNAGFYEIGCTGTPIELGYSVLGWNHPGYAESTGVPFPDQEQNAVDTVMQYAIQKLDFTPDNICLFAWSIGGYSASWAAMTYPDVKQVILDATFDDIIPLATSKMPKFGEKLVEFTLKKYMHLNVADQLNKYPGPILIIRRSKDEIITTETIPGIPPNITTNRGNYLLIRLLQNRYPKLITESTLELLHEWLAGESSHQDIMFVDHLVDSRYCKAALQSYIEEHSASFPLNIGEDMDSVEKNQMVLYLASKYMRDFDSTHCTPLPTSFFQKPWTYTD</sequence>
<evidence type="ECO:0000313" key="3">
    <source>
        <dbReference type="EMBL" id="ESO86449.1"/>
    </source>
</evidence>
<gene>
    <name evidence="3" type="ORF">LOTGIDRAFT_235472</name>
</gene>
<dbReference type="PANTHER" id="PTHR12277">
    <property type="entry name" value="ALPHA/BETA HYDROLASE DOMAIN-CONTAINING PROTEIN"/>
    <property type="match status" value="1"/>
</dbReference>
<dbReference type="SUPFAM" id="SSF53474">
    <property type="entry name" value="alpha/beta-Hydrolases"/>
    <property type="match status" value="1"/>
</dbReference>
<dbReference type="Gene3D" id="3.40.50.1820">
    <property type="entry name" value="alpha/beta hydrolase"/>
    <property type="match status" value="1"/>
</dbReference>
<dbReference type="OrthoDB" id="6412627at2759"/>
<protein>
    <recommendedName>
        <fullName evidence="5">AB hydrolase-1 domain-containing protein</fullName>
    </recommendedName>
</protein>
<feature type="domain" description="Phosphatidylserine Lipase ABHD16 N-terminal" evidence="2">
    <location>
        <begin position="4"/>
        <end position="130"/>
    </location>
</feature>
<dbReference type="KEGG" id="lgi:LOTGIDRAFT_235472"/>
<organism evidence="3 4">
    <name type="scientific">Lottia gigantea</name>
    <name type="common">Giant owl limpet</name>
    <dbReference type="NCBI Taxonomy" id="225164"/>
    <lineage>
        <taxon>Eukaryota</taxon>
        <taxon>Metazoa</taxon>
        <taxon>Spiralia</taxon>
        <taxon>Lophotrochozoa</taxon>
        <taxon>Mollusca</taxon>
        <taxon>Gastropoda</taxon>
        <taxon>Patellogastropoda</taxon>
        <taxon>Lottioidea</taxon>
        <taxon>Lottiidae</taxon>
        <taxon>Lottia</taxon>
    </lineage>
</organism>
<dbReference type="PANTHER" id="PTHR12277:SF72">
    <property type="entry name" value="BAT5L PROTEIN"/>
    <property type="match status" value="1"/>
</dbReference>
<dbReference type="RefSeq" id="XP_009062982.1">
    <property type="nucleotide sequence ID" value="XM_009064734.1"/>
</dbReference>
<dbReference type="InterPro" id="IPR000073">
    <property type="entry name" value="AB_hydrolase_1"/>
</dbReference>
<keyword evidence="4" id="KW-1185">Reference proteome</keyword>
<accession>V4BDE3</accession>